<dbReference type="InterPro" id="IPR010359">
    <property type="entry name" value="IrrE_HExxH"/>
</dbReference>
<dbReference type="OrthoDB" id="1707128at2"/>
<evidence type="ECO:0000313" key="2">
    <source>
        <dbReference type="EMBL" id="SDJ01084.1"/>
    </source>
</evidence>
<keyword evidence="3" id="KW-1185">Reference proteome</keyword>
<organism evidence="2 3">
    <name type="scientific">Natribacillus halophilus</name>
    <dbReference type="NCBI Taxonomy" id="549003"/>
    <lineage>
        <taxon>Bacteria</taxon>
        <taxon>Bacillati</taxon>
        <taxon>Bacillota</taxon>
        <taxon>Bacilli</taxon>
        <taxon>Bacillales</taxon>
        <taxon>Bacillaceae</taxon>
        <taxon>Natribacillus</taxon>
    </lineage>
</organism>
<proteinExistence type="predicted"/>
<dbReference type="Pfam" id="PF06114">
    <property type="entry name" value="Peptidase_M78"/>
    <property type="match status" value="1"/>
</dbReference>
<gene>
    <name evidence="2" type="ORF">SAMN04488123_11112</name>
</gene>
<feature type="domain" description="IrrE N-terminal-like" evidence="1">
    <location>
        <begin position="21"/>
        <end position="123"/>
    </location>
</feature>
<protein>
    <recommendedName>
        <fullName evidence="1">IrrE N-terminal-like domain-containing protein</fullName>
    </recommendedName>
</protein>
<reference evidence="2 3" key="1">
    <citation type="submission" date="2016-10" db="EMBL/GenBank/DDBJ databases">
        <authorList>
            <person name="de Groot N.N."/>
        </authorList>
    </citation>
    <scope>NUCLEOTIDE SEQUENCE [LARGE SCALE GENOMIC DNA]</scope>
    <source>
        <strain evidence="2 3">DSM 21771</strain>
    </source>
</reference>
<dbReference type="EMBL" id="FNEN01000011">
    <property type="protein sequence ID" value="SDJ01084.1"/>
    <property type="molecule type" value="Genomic_DNA"/>
</dbReference>
<dbReference type="Proteomes" id="UP000198853">
    <property type="component" value="Unassembled WGS sequence"/>
</dbReference>
<accession>A0A1G8Q8H8</accession>
<evidence type="ECO:0000313" key="3">
    <source>
        <dbReference type="Proteomes" id="UP000198853"/>
    </source>
</evidence>
<evidence type="ECO:0000259" key="1">
    <source>
        <dbReference type="Pfam" id="PF06114"/>
    </source>
</evidence>
<dbReference type="AlphaFoldDB" id="A0A1G8Q8H8"/>
<name>A0A1G8Q8H8_9BACI</name>
<sequence>MDYDQLLQESKLLKIDTYEKQMTPSIKGLYADNVIFINKDISTRSEKACILAEELGHYHTTSGNILDQQKIANLQREKRARTWAYEKIVPLSKIITAYNQNIENHHELAEFLGVTENFLEKALQRYQEIYGLTCEIGGYIICFEPLDIKNDTTK</sequence>